<dbReference type="SUPFAM" id="SSF56112">
    <property type="entry name" value="Protein kinase-like (PK-like)"/>
    <property type="match status" value="1"/>
</dbReference>
<dbReference type="OMA" id="AYWDESD"/>
<dbReference type="GO" id="GO:0005524">
    <property type="term" value="F:ATP binding"/>
    <property type="evidence" value="ECO:0007669"/>
    <property type="project" value="UniProtKB-KW"/>
</dbReference>
<sequence length="373" mass="42800">MIFWTRTKEKWFLKNGSKLLEQLIADCNGVSNPIRLFSYDQISKATNFDPKSFDFATGLIEGRSYTINKYKWFQDWGYNDIVLSARVSNHSGFLKLIGCCLQFRFPVGVFENSYGVLNKRASVGCKDSPLLPWNVRLKIAKQVAIAITYLHTAFPRIIIHKDINPENVFLDKNLNAKLSGFSISVTLPEGKTWIEDELMGSGTIRYIDPAYLSTLILTEYTDVFSFGILMLVLLMGRPAAVYGSNGVCIKILDYVKDLLERGKPIEFGGDTNDMRPGQMKMFLELALRCCAERNEDRPKMILVAKEIKLIEKSFDCNVLKTGYEREEEEERPLDLFKGSSLNSLSNRSNRGFRILLFCIFLFLLYFFETIYRL</sequence>
<evidence type="ECO:0000313" key="5">
    <source>
        <dbReference type="EMBL" id="KFK34991.1"/>
    </source>
</evidence>
<keyword evidence="3" id="KW-1133">Transmembrane helix</keyword>
<keyword evidence="1" id="KW-0547">Nucleotide-binding</keyword>
<proteinExistence type="predicted"/>
<dbReference type="PANTHER" id="PTHR27005:SF507">
    <property type="entry name" value="SERINE_THREONINE-PROTEIN KINASE ZRK1"/>
    <property type="match status" value="1"/>
</dbReference>
<evidence type="ECO:0000256" key="3">
    <source>
        <dbReference type="SAM" id="Phobius"/>
    </source>
</evidence>
<name>A0A087GYN9_ARAAL</name>
<dbReference type="PROSITE" id="PS50011">
    <property type="entry name" value="PROTEIN_KINASE_DOM"/>
    <property type="match status" value="1"/>
</dbReference>
<organism evidence="5 6">
    <name type="scientific">Arabis alpina</name>
    <name type="common">Alpine rock-cress</name>
    <dbReference type="NCBI Taxonomy" id="50452"/>
    <lineage>
        <taxon>Eukaryota</taxon>
        <taxon>Viridiplantae</taxon>
        <taxon>Streptophyta</taxon>
        <taxon>Embryophyta</taxon>
        <taxon>Tracheophyta</taxon>
        <taxon>Spermatophyta</taxon>
        <taxon>Magnoliopsida</taxon>
        <taxon>eudicotyledons</taxon>
        <taxon>Gunneridae</taxon>
        <taxon>Pentapetalae</taxon>
        <taxon>rosids</taxon>
        <taxon>malvids</taxon>
        <taxon>Brassicales</taxon>
        <taxon>Brassicaceae</taxon>
        <taxon>Arabideae</taxon>
        <taxon>Arabis</taxon>
    </lineage>
</organism>
<protein>
    <recommendedName>
        <fullName evidence="4">Protein kinase domain-containing protein</fullName>
    </recommendedName>
</protein>
<dbReference type="GO" id="GO:0007166">
    <property type="term" value="P:cell surface receptor signaling pathway"/>
    <property type="evidence" value="ECO:0007669"/>
    <property type="project" value="InterPro"/>
</dbReference>
<dbReference type="Proteomes" id="UP000029120">
    <property type="component" value="Chromosome 5"/>
</dbReference>
<dbReference type="AlphaFoldDB" id="A0A087GYN9"/>
<dbReference type="Gramene" id="KFK34991">
    <property type="protein sequence ID" value="KFK34991"/>
    <property type="gene ID" value="AALP_AA5G220000"/>
</dbReference>
<dbReference type="GO" id="GO:0004674">
    <property type="term" value="F:protein serine/threonine kinase activity"/>
    <property type="evidence" value="ECO:0007669"/>
    <property type="project" value="TreeGrafter"/>
</dbReference>
<feature type="domain" description="Protein kinase" evidence="4">
    <location>
        <begin position="1"/>
        <end position="309"/>
    </location>
</feature>
<keyword evidence="2" id="KW-0067">ATP-binding</keyword>
<keyword evidence="3" id="KW-0812">Transmembrane</keyword>
<dbReference type="InterPro" id="IPR011009">
    <property type="entry name" value="Kinase-like_dom_sf"/>
</dbReference>
<gene>
    <name evidence="5" type="ordered locus">AALP_Aa5g220000</name>
</gene>
<dbReference type="OrthoDB" id="75710at2759"/>
<dbReference type="Gene3D" id="1.10.510.10">
    <property type="entry name" value="Transferase(Phosphotransferase) domain 1"/>
    <property type="match status" value="1"/>
</dbReference>
<evidence type="ECO:0000256" key="1">
    <source>
        <dbReference type="ARBA" id="ARBA00022741"/>
    </source>
</evidence>
<keyword evidence="3" id="KW-0472">Membrane</keyword>
<feature type="transmembrane region" description="Helical" evidence="3">
    <location>
        <begin position="352"/>
        <end position="371"/>
    </location>
</feature>
<reference evidence="6" key="1">
    <citation type="journal article" date="2015" name="Nat. Plants">
        <title>Genome expansion of Arabis alpina linked with retrotransposition and reduced symmetric DNA methylation.</title>
        <authorList>
            <person name="Willing E.M."/>
            <person name="Rawat V."/>
            <person name="Mandakova T."/>
            <person name="Maumus F."/>
            <person name="James G.V."/>
            <person name="Nordstroem K.J."/>
            <person name="Becker C."/>
            <person name="Warthmann N."/>
            <person name="Chica C."/>
            <person name="Szarzynska B."/>
            <person name="Zytnicki M."/>
            <person name="Albani M.C."/>
            <person name="Kiefer C."/>
            <person name="Bergonzi S."/>
            <person name="Castaings L."/>
            <person name="Mateos J.L."/>
            <person name="Berns M.C."/>
            <person name="Bujdoso N."/>
            <person name="Piofczyk T."/>
            <person name="de Lorenzo L."/>
            <person name="Barrero-Sicilia C."/>
            <person name="Mateos I."/>
            <person name="Piednoel M."/>
            <person name="Hagmann J."/>
            <person name="Chen-Min-Tao R."/>
            <person name="Iglesias-Fernandez R."/>
            <person name="Schuster S.C."/>
            <person name="Alonso-Blanco C."/>
            <person name="Roudier F."/>
            <person name="Carbonero P."/>
            <person name="Paz-Ares J."/>
            <person name="Davis S.J."/>
            <person name="Pecinka A."/>
            <person name="Quesneville H."/>
            <person name="Colot V."/>
            <person name="Lysak M.A."/>
            <person name="Weigel D."/>
            <person name="Coupland G."/>
            <person name="Schneeberger K."/>
        </authorList>
    </citation>
    <scope>NUCLEOTIDE SEQUENCE [LARGE SCALE GENOMIC DNA]</scope>
    <source>
        <strain evidence="6">cv. Pajares</strain>
    </source>
</reference>
<keyword evidence="6" id="KW-1185">Reference proteome</keyword>
<evidence type="ECO:0000259" key="4">
    <source>
        <dbReference type="PROSITE" id="PS50011"/>
    </source>
</evidence>
<evidence type="ECO:0000256" key="2">
    <source>
        <dbReference type="ARBA" id="ARBA00022840"/>
    </source>
</evidence>
<evidence type="ECO:0000313" key="6">
    <source>
        <dbReference type="Proteomes" id="UP000029120"/>
    </source>
</evidence>
<accession>A0A087GYN9</accession>
<dbReference type="EMBL" id="CM002873">
    <property type="protein sequence ID" value="KFK34991.1"/>
    <property type="molecule type" value="Genomic_DNA"/>
</dbReference>
<dbReference type="InterPro" id="IPR045274">
    <property type="entry name" value="WAK-like"/>
</dbReference>
<dbReference type="eggNOG" id="KOG1187">
    <property type="taxonomic scope" value="Eukaryota"/>
</dbReference>
<dbReference type="PANTHER" id="PTHR27005">
    <property type="entry name" value="WALL-ASSOCIATED RECEPTOR KINASE-LIKE 21"/>
    <property type="match status" value="1"/>
</dbReference>
<dbReference type="Pfam" id="PF00069">
    <property type="entry name" value="Pkinase"/>
    <property type="match status" value="1"/>
</dbReference>
<dbReference type="GO" id="GO:0005886">
    <property type="term" value="C:plasma membrane"/>
    <property type="evidence" value="ECO:0007669"/>
    <property type="project" value="TreeGrafter"/>
</dbReference>
<dbReference type="InterPro" id="IPR000719">
    <property type="entry name" value="Prot_kinase_dom"/>
</dbReference>